<gene>
    <name evidence="1" type="ORF">SAMN05660209_03296</name>
</gene>
<dbReference type="RefSeq" id="WP_091158509.1">
    <property type="nucleotide sequence ID" value="NZ_FNOT01000009.1"/>
</dbReference>
<proteinExistence type="predicted"/>
<dbReference type="GO" id="GO:0004553">
    <property type="term" value="F:hydrolase activity, hydrolyzing O-glycosyl compounds"/>
    <property type="evidence" value="ECO:0007669"/>
    <property type="project" value="InterPro"/>
</dbReference>
<sequence>MAENEDGGGAGLPPLVSPAADATARGRWRALVLTDPIHKLVRNAAHAGVDDDVYDLRQLAMAAVDLAVASMGFAREALLEEVVDALAVLAARMQSGEEHAPRWRDVAQLVIKGLLNDAHEQRRFSYTFADLTDPGATRFDTYSFRLLSLRDTEYGPVLIASDQAVMLFLDGLDVDIEDAEAALAHVLQRQLDDERFDAAVRTATMAERTSLGMSAMLTDLLDATSRDVRSHDWLVDVPDRLGRARKHVAGRIAEEDKTLEHVQNGLDGDVSPAVRVASGQIVDLLRRAKRIHLDLHDRLVGARDVFLTAQVRQRLARRRRLRLLAIGEELFTPILALPAEPATAVVETFADRSLGVRVPRLARFDDIVDLLWAPPRQREVAEPDVEDPGDEDPTEDIQRYPEAVLRTARDVLALTRTAPLRLSALLDAAAAVDPSVVDGAVDDVVELVLLSALWAFAPDISGDDEEQAGEVDLLASGLAAGDDGTALNHPLASGADLLVTADSPASPAGELAAALSSEGGRR</sequence>
<evidence type="ECO:0000313" key="2">
    <source>
        <dbReference type="Proteomes" id="UP000198921"/>
    </source>
</evidence>
<accession>A0A1H3LDZ5</accession>
<dbReference type="EMBL" id="FNOT01000009">
    <property type="protein sequence ID" value="SDY62379.1"/>
    <property type="molecule type" value="Genomic_DNA"/>
</dbReference>
<keyword evidence="2" id="KW-1185">Reference proteome</keyword>
<dbReference type="STRING" id="1137993.SAMN05660209_03296"/>
<dbReference type="AlphaFoldDB" id="A0A1H3LDZ5"/>
<protein>
    <submittedName>
        <fullName evidence="1">Uncharacterized protein</fullName>
    </submittedName>
</protein>
<name>A0A1H3LDZ5_9ACTN</name>
<reference evidence="2" key="1">
    <citation type="submission" date="2016-10" db="EMBL/GenBank/DDBJ databases">
        <authorList>
            <person name="Varghese N."/>
            <person name="Submissions S."/>
        </authorList>
    </citation>
    <scope>NUCLEOTIDE SEQUENCE [LARGE SCALE GENOMIC DNA]</scope>
    <source>
        <strain evidence="2">DSM 45422</strain>
    </source>
</reference>
<dbReference type="OrthoDB" id="3959275at2"/>
<dbReference type="PROSITE" id="PS01095">
    <property type="entry name" value="GH18_1"/>
    <property type="match status" value="1"/>
</dbReference>
<dbReference type="Proteomes" id="UP000198921">
    <property type="component" value="Unassembled WGS sequence"/>
</dbReference>
<dbReference type="InterPro" id="IPR001579">
    <property type="entry name" value="Glyco_hydro_18_chit_AS"/>
</dbReference>
<organism evidence="1 2">
    <name type="scientific">Geodermatophilus africanus</name>
    <dbReference type="NCBI Taxonomy" id="1137993"/>
    <lineage>
        <taxon>Bacteria</taxon>
        <taxon>Bacillati</taxon>
        <taxon>Actinomycetota</taxon>
        <taxon>Actinomycetes</taxon>
        <taxon>Geodermatophilales</taxon>
        <taxon>Geodermatophilaceae</taxon>
        <taxon>Geodermatophilus</taxon>
    </lineage>
</organism>
<dbReference type="GO" id="GO:0005975">
    <property type="term" value="P:carbohydrate metabolic process"/>
    <property type="evidence" value="ECO:0007669"/>
    <property type="project" value="InterPro"/>
</dbReference>
<evidence type="ECO:0000313" key="1">
    <source>
        <dbReference type="EMBL" id="SDY62379.1"/>
    </source>
</evidence>